<evidence type="ECO:0000256" key="1">
    <source>
        <dbReference type="SAM" id="Coils"/>
    </source>
</evidence>
<accession>A0A9N8ZSE0</accession>
<keyword evidence="4" id="KW-1185">Reference proteome</keyword>
<dbReference type="OrthoDB" id="10287533at2759"/>
<name>A0A9N8ZSE0_9GLOM</name>
<feature type="coiled-coil region" evidence="1">
    <location>
        <begin position="18"/>
        <end position="45"/>
    </location>
</feature>
<dbReference type="SUPFAM" id="SSF46934">
    <property type="entry name" value="UBA-like"/>
    <property type="match status" value="1"/>
</dbReference>
<evidence type="ECO:0000313" key="4">
    <source>
        <dbReference type="Proteomes" id="UP000789572"/>
    </source>
</evidence>
<reference evidence="3" key="1">
    <citation type="submission" date="2021-06" db="EMBL/GenBank/DDBJ databases">
        <authorList>
            <person name="Kallberg Y."/>
            <person name="Tangrot J."/>
            <person name="Rosling A."/>
        </authorList>
    </citation>
    <scope>NUCLEOTIDE SEQUENCE</scope>
    <source>
        <strain evidence="3">IA702</strain>
    </source>
</reference>
<gene>
    <name evidence="3" type="ORF">POCULU_LOCUS2783</name>
</gene>
<protein>
    <submittedName>
        <fullName evidence="3">874_t:CDS:1</fullName>
    </submittedName>
</protein>
<dbReference type="AlphaFoldDB" id="A0A9N8ZSE0"/>
<sequence>MNEECSDSDVERLKEIFRIDEERAREVLKEANNDLQKAADRLSASEMPELTSASQTEPLQLGWGSSTGNETTWCPY</sequence>
<proteinExistence type="predicted"/>
<evidence type="ECO:0000313" key="3">
    <source>
        <dbReference type="EMBL" id="CAG8505224.1"/>
    </source>
</evidence>
<dbReference type="EMBL" id="CAJVPJ010000276">
    <property type="protein sequence ID" value="CAG8505224.1"/>
    <property type="molecule type" value="Genomic_DNA"/>
</dbReference>
<dbReference type="InterPro" id="IPR009060">
    <property type="entry name" value="UBA-like_sf"/>
</dbReference>
<comment type="caution">
    <text evidence="3">The sequence shown here is derived from an EMBL/GenBank/DDBJ whole genome shotgun (WGS) entry which is preliminary data.</text>
</comment>
<dbReference type="CDD" id="cd14279">
    <property type="entry name" value="CUE"/>
    <property type="match status" value="1"/>
</dbReference>
<feature type="region of interest" description="Disordered" evidence="2">
    <location>
        <begin position="46"/>
        <end position="76"/>
    </location>
</feature>
<organism evidence="3 4">
    <name type="scientific">Paraglomus occultum</name>
    <dbReference type="NCBI Taxonomy" id="144539"/>
    <lineage>
        <taxon>Eukaryota</taxon>
        <taxon>Fungi</taxon>
        <taxon>Fungi incertae sedis</taxon>
        <taxon>Mucoromycota</taxon>
        <taxon>Glomeromycotina</taxon>
        <taxon>Glomeromycetes</taxon>
        <taxon>Paraglomerales</taxon>
        <taxon>Paraglomeraceae</taxon>
        <taxon>Paraglomus</taxon>
    </lineage>
</organism>
<dbReference type="Proteomes" id="UP000789572">
    <property type="component" value="Unassembled WGS sequence"/>
</dbReference>
<feature type="compositionally biased region" description="Polar residues" evidence="2">
    <location>
        <begin position="51"/>
        <end position="76"/>
    </location>
</feature>
<evidence type="ECO:0000256" key="2">
    <source>
        <dbReference type="SAM" id="MobiDB-lite"/>
    </source>
</evidence>
<keyword evidence="1" id="KW-0175">Coiled coil</keyword>